<name>A0A655Z9H5_VIBCL</name>
<evidence type="ECO:0000313" key="2">
    <source>
        <dbReference type="Proteomes" id="UP000044806"/>
    </source>
</evidence>
<accession>A0A655Z9H5</accession>
<dbReference type="EMBL" id="CWOW01000030">
    <property type="protein sequence ID" value="CSB14705.1"/>
    <property type="molecule type" value="Genomic_DNA"/>
</dbReference>
<evidence type="ECO:0000313" key="1">
    <source>
        <dbReference type="EMBL" id="CSB14705.1"/>
    </source>
</evidence>
<dbReference type="AlphaFoldDB" id="A0A655Z9H5"/>
<proteinExistence type="predicted"/>
<reference evidence="1 2" key="1">
    <citation type="submission" date="2015-07" db="EMBL/GenBank/DDBJ databases">
        <authorList>
            <consortium name="Pathogen Informatics"/>
        </authorList>
    </citation>
    <scope>NUCLEOTIDE SEQUENCE [LARGE SCALE GENOMIC DNA]</scope>
    <source>
        <strain evidence="1 2">A51</strain>
    </source>
</reference>
<organism evidence="1 2">
    <name type="scientific">Vibrio cholerae</name>
    <dbReference type="NCBI Taxonomy" id="666"/>
    <lineage>
        <taxon>Bacteria</taxon>
        <taxon>Pseudomonadati</taxon>
        <taxon>Pseudomonadota</taxon>
        <taxon>Gammaproteobacteria</taxon>
        <taxon>Vibrionales</taxon>
        <taxon>Vibrionaceae</taxon>
        <taxon>Vibrio</taxon>
    </lineage>
</organism>
<sequence>MPNASATVAKTGISRAALAVLLANSVKNTTKVATTRITTKIPIWETISLRALAKNTLVPVCFSTLLRQRPPPNSSNTPQSAVFWISFQCTTRAKLSIKIAPSATSVSKLLKPPSAALIGLLKIHKNTVKPKMPRVTTLPLSQLTGARSNSNMPLRVGFNRK</sequence>
<gene>
    <name evidence="1" type="ORF">ERS013165_03564</name>
</gene>
<dbReference type="Proteomes" id="UP000044806">
    <property type="component" value="Unassembled WGS sequence"/>
</dbReference>
<protein>
    <submittedName>
        <fullName evidence="1">Uncharacterized protein</fullName>
    </submittedName>
</protein>